<evidence type="ECO:0000313" key="3">
    <source>
        <dbReference type="Proteomes" id="UP001161247"/>
    </source>
</evidence>
<reference evidence="2" key="1">
    <citation type="submission" date="2023-03" db="EMBL/GenBank/DDBJ databases">
        <authorList>
            <person name="Julca I."/>
        </authorList>
    </citation>
    <scope>NUCLEOTIDE SEQUENCE</scope>
</reference>
<dbReference type="Gene3D" id="1.20.1280.50">
    <property type="match status" value="1"/>
</dbReference>
<dbReference type="AlphaFoldDB" id="A0AAV1EGP7"/>
<dbReference type="NCBIfam" id="TIGR01640">
    <property type="entry name" value="F_box_assoc_1"/>
    <property type="match status" value="1"/>
</dbReference>
<dbReference type="InterPro" id="IPR001810">
    <property type="entry name" value="F-box_dom"/>
</dbReference>
<dbReference type="InterPro" id="IPR006527">
    <property type="entry name" value="F-box-assoc_dom_typ1"/>
</dbReference>
<gene>
    <name evidence="2" type="ORF">OLC1_LOCUS24596</name>
</gene>
<dbReference type="InterPro" id="IPR036047">
    <property type="entry name" value="F-box-like_dom_sf"/>
</dbReference>
<keyword evidence="3" id="KW-1185">Reference proteome</keyword>
<dbReference type="PANTHER" id="PTHR31672:SF13">
    <property type="entry name" value="F-BOX PROTEIN CPR30-LIKE"/>
    <property type="match status" value="1"/>
</dbReference>
<protein>
    <submittedName>
        <fullName evidence="2">OLC1v1020426C1</fullName>
    </submittedName>
</protein>
<dbReference type="EMBL" id="OX459126">
    <property type="protein sequence ID" value="CAI9118810.1"/>
    <property type="molecule type" value="Genomic_DNA"/>
</dbReference>
<evidence type="ECO:0000259" key="1">
    <source>
        <dbReference type="PROSITE" id="PS50181"/>
    </source>
</evidence>
<proteinExistence type="predicted"/>
<evidence type="ECO:0000313" key="2">
    <source>
        <dbReference type="EMBL" id="CAI9118810.1"/>
    </source>
</evidence>
<name>A0AAV1EGP7_OLDCO</name>
<feature type="domain" description="F-box" evidence="1">
    <location>
        <begin position="2"/>
        <end position="48"/>
    </location>
</feature>
<dbReference type="Pfam" id="PF07734">
    <property type="entry name" value="FBA_1"/>
    <property type="match status" value="1"/>
</dbReference>
<dbReference type="PROSITE" id="PS50181">
    <property type="entry name" value="FBOX"/>
    <property type="match status" value="1"/>
</dbReference>
<dbReference type="CDD" id="cd22157">
    <property type="entry name" value="F-box_AtFBW1-like"/>
    <property type="match status" value="1"/>
</dbReference>
<dbReference type="Pfam" id="PF00646">
    <property type="entry name" value="F-box"/>
    <property type="match status" value="1"/>
</dbReference>
<sequence>MSDLAPNLPQELITDILLRLPVESIGRFRCVSKPWKSYLSNSKFIKSHLKFHNPEKVILLAADHSPYILTFTKQSRAQIGGFSRQIICPFLQDKNWAKLEGSCHGLILLVTENRGKFLMNPVTSEVENLPVFDSSLDPLMSFCMHGFGYDEANDDYKVVTLSYYDTDNEYEPDCAETFVDIYSLKSRIWKRLPCSPYDHAVPSISPGIFVSGCLHWLASSRRKGYPSVIAAFDLAKEEFEELPPPIGVDEDKFVFNELAVLGGCLALFIDSYKGHIDVWVMKEYGVRDSWTKIAIDCPEDRRDADSWKPVCFLGDDEIVLVMDCEKLVAHNFRNGGWRDMEFDGVPDSFGEGVMTFKDSLLPPHS</sequence>
<organism evidence="2 3">
    <name type="scientific">Oldenlandia corymbosa var. corymbosa</name>
    <dbReference type="NCBI Taxonomy" id="529605"/>
    <lineage>
        <taxon>Eukaryota</taxon>
        <taxon>Viridiplantae</taxon>
        <taxon>Streptophyta</taxon>
        <taxon>Embryophyta</taxon>
        <taxon>Tracheophyta</taxon>
        <taxon>Spermatophyta</taxon>
        <taxon>Magnoliopsida</taxon>
        <taxon>eudicotyledons</taxon>
        <taxon>Gunneridae</taxon>
        <taxon>Pentapetalae</taxon>
        <taxon>asterids</taxon>
        <taxon>lamiids</taxon>
        <taxon>Gentianales</taxon>
        <taxon>Rubiaceae</taxon>
        <taxon>Rubioideae</taxon>
        <taxon>Spermacoceae</taxon>
        <taxon>Hedyotis-Oldenlandia complex</taxon>
        <taxon>Oldenlandia</taxon>
    </lineage>
</organism>
<accession>A0AAV1EGP7</accession>
<dbReference type="SUPFAM" id="SSF81383">
    <property type="entry name" value="F-box domain"/>
    <property type="match status" value="1"/>
</dbReference>
<dbReference type="InterPro" id="IPR050796">
    <property type="entry name" value="SCF_F-box_component"/>
</dbReference>
<dbReference type="InterPro" id="IPR017451">
    <property type="entry name" value="F-box-assoc_interact_dom"/>
</dbReference>
<dbReference type="SMART" id="SM00256">
    <property type="entry name" value="FBOX"/>
    <property type="match status" value="1"/>
</dbReference>
<dbReference type="Proteomes" id="UP001161247">
    <property type="component" value="Chromosome 9"/>
</dbReference>
<dbReference type="PANTHER" id="PTHR31672">
    <property type="entry name" value="BNACNNG10540D PROTEIN"/>
    <property type="match status" value="1"/>
</dbReference>